<comment type="caution">
    <text evidence="4">The sequence shown here is derived from an EMBL/GenBank/DDBJ whole genome shotgun (WGS) entry which is preliminary data.</text>
</comment>
<dbReference type="Proteomes" id="UP001344906">
    <property type="component" value="Unassembled WGS sequence"/>
</dbReference>
<feature type="transmembrane region" description="Helical" evidence="2">
    <location>
        <begin position="70"/>
        <end position="89"/>
    </location>
</feature>
<evidence type="ECO:0000259" key="3">
    <source>
        <dbReference type="Pfam" id="PF13559"/>
    </source>
</evidence>
<feature type="domain" description="Protein-glutamine gamma-glutamyltransferase-like C-terminal" evidence="3">
    <location>
        <begin position="439"/>
        <end position="507"/>
    </location>
</feature>
<feature type="transmembrane region" description="Helical" evidence="2">
    <location>
        <begin position="211"/>
        <end position="233"/>
    </location>
</feature>
<feature type="transmembrane region" description="Helical" evidence="2">
    <location>
        <begin position="146"/>
        <end position="171"/>
    </location>
</feature>
<gene>
    <name evidence="4" type="ORF">KDH_46010</name>
</gene>
<feature type="transmembrane region" description="Helical" evidence="2">
    <location>
        <begin position="296"/>
        <end position="314"/>
    </location>
</feature>
<evidence type="ECO:0000256" key="2">
    <source>
        <dbReference type="SAM" id="Phobius"/>
    </source>
</evidence>
<accession>A0ABQ6FZE8</accession>
<feature type="region of interest" description="Disordered" evidence="1">
    <location>
        <begin position="1"/>
        <end position="25"/>
    </location>
</feature>
<sequence length="520" mass="57963">MKMESTPQTPRDDQERREPWSPPPRSLADVMSWGEQLLPLSYATLEACWMGAVLIGLARVHFLGLDQPFAPLWAPFLLMMVSSWCTLILPDQLLKNNDKKTASGHSGNLVLVIQSIGILCVVWGTFYAGTSALWNPAWLMALLSDLLLFNSTAFAVIGLIIASYALCYHGIRIARYALEPSETLRGIIIGSVIFVVICLLPAIGNGDQVDLLLLVLLFFSLALLARALSYAIFTRQDHIAGLHGSKVTQDRLILSTVGIVCLMLAVVGLVLGIIINPTLLAAIQQFLSPLGRIYDGATYAIAWVMAFMISWIPLDKFKFTLPKLNKNTPPPTTHSNAGAAPPPAVQTIAGFVFIALMITLLVTVIILVVVLLRRRRAGRRSLDLHESLWSWGLFWQQITGLLSHLWQRLRRRKDEQPAPIVERGIEDDEAPMLRDVRVIYRAFLQWAASQGYRRQQAETPGELKQRLVQPLPAFEPEMQAVTEIYTAARYSHVSPGEAEVARMQRNWSELQQKSASSEQQ</sequence>
<dbReference type="EMBL" id="BSRI01000002">
    <property type="protein sequence ID" value="GLV57765.1"/>
    <property type="molecule type" value="Genomic_DNA"/>
</dbReference>
<evidence type="ECO:0000256" key="1">
    <source>
        <dbReference type="SAM" id="MobiDB-lite"/>
    </source>
</evidence>
<keyword evidence="2" id="KW-1133">Transmembrane helix</keyword>
<keyword evidence="5" id="KW-1185">Reference proteome</keyword>
<feature type="transmembrane region" description="Helical" evidence="2">
    <location>
        <begin position="183"/>
        <end position="204"/>
    </location>
</feature>
<evidence type="ECO:0000313" key="4">
    <source>
        <dbReference type="EMBL" id="GLV57765.1"/>
    </source>
</evidence>
<organism evidence="4 5">
    <name type="scientific">Dictyobacter halimunensis</name>
    <dbReference type="NCBI Taxonomy" id="3026934"/>
    <lineage>
        <taxon>Bacteria</taxon>
        <taxon>Bacillati</taxon>
        <taxon>Chloroflexota</taxon>
        <taxon>Ktedonobacteria</taxon>
        <taxon>Ktedonobacterales</taxon>
        <taxon>Dictyobacteraceae</taxon>
        <taxon>Dictyobacter</taxon>
    </lineage>
</organism>
<feature type="compositionally biased region" description="Basic and acidic residues" evidence="1">
    <location>
        <begin position="10"/>
        <end position="19"/>
    </location>
</feature>
<keyword evidence="2" id="KW-0472">Membrane</keyword>
<feature type="transmembrane region" description="Helical" evidence="2">
    <location>
        <begin position="253"/>
        <end position="275"/>
    </location>
</feature>
<feature type="transmembrane region" description="Helical" evidence="2">
    <location>
        <begin position="109"/>
        <end position="134"/>
    </location>
</feature>
<proteinExistence type="predicted"/>
<protein>
    <recommendedName>
        <fullName evidence="3">Protein-glutamine gamma-glutamyltransferase-like C-terminal domain-containing protein</fullName>
    </recommendedName>
</protein>
<dbReference type="Pfam" id="PF13559">
    <property type="entry name" value="DUF4129"/>
    <property type="match status" value="1"/>
</dbReference>
<feature type="transmembrane region" description="Helical" evidence="2">
    <location>
        <begin position="348"/>
        <end position="372"/>
    </location>
</feature>
<evidence type="ECO:0000313" key="5">
    <source>
        <dbReference type="Proteomes" id="UP001344906"/>
    </source>
</evidence>
<dbReference type="InterPro" id="IPR025403">
    <property type="entry name" value="TgpA-like_C"/>
</dbReference>
<feature type="transmembrane region" description="Helical" evidence="2">
    <location>
        <begin position="40"/>
        <end position="58"/>
    </location>
</feature>
<name>A0ABQ6FZE8_9CHLR</name>
<reference evidence="4 5" key="1">
    <citation type="submission" date="2023-02" db="EMBL/GenBank/DDBJ databases">
        <title>Dictyobacter halimunensis sp. nov., a new member of the class Ktedonobacteria from forest soil in a geothermal area.</title>
        <authorList>
            <person name="Rachmania M.K."/>
            <person name="Ningsih F."/>
            <person name="Sakai Y."/>
            <person name="Yabe S."/>
            <person name="Yokota A."/>
            <person name="Sjamsuridzal W."/>
        </authorList>
    </citation>
    <scope>NUCLEOTIDE SEQUENCE [LARGE SCALE GENOMIC DNA]</scope>
    <source>
        <strain evidence="4 5">S3.2.2.5</strain>
    </source>
</reference>
<keyword evidence="2" id="KW-0812">Transmembrane</keyword>